<dbReference type="PANTHER" id="PTHR34501">
    <property type="entry name" value="PROTEIN YDDL-RELATED"/>
    <property type="match status" value="1"/>
</dbReference>
<dbReference type="GO" id="GO:0046930">
    <property type="term" value="C:pore complex"/>
    <property type="evidence" value="ECO:0007669"/>
    <property type="project" value="UniProtKB-KW"/>
</dbReference>
<keyword evidence="3" id="KW-1134">Transmembrane beta strand</keyword>
<keyword evidence="6" id="KW-0406">Ion transport</keyword>
<dbReference type="InterPro" id="IPR050298">
    <property type="entry name" value="Gram-neg_bact_OMP"/>
</dbReference>
<dbReference type="PANTHER" id="PTHR34501:SF2">
    <property type="entry name" value="OUTER MEMBRANE PORIN F-RELATED"/>
    <property type="match status" value="1"/>
</dbReference>
<dbReference type="Pfam" id="PF13609">
    <property type="entry name" value="Porin_4"/>
    <property type="match status" value="1"/>
</dbReference>
<dbReference type="SUPFAM" id="SSF56935">
    <property type="entry name" value="Porins"/>
    <property type="match status" value="1"/>
</dbReference>
<comment type="caution">
    <text evidence="13">The sequence shown here is derived from an EMBL/GenBank/DDBJ whole genome shotgun (WGS) entry which is preliminary data.</text>
</comment>
<keyword evidence="5 11" id="KW-0732">Signal</keyword>
<dbReference type="GO" id="GO:0015288">
    <property type="term" value="F:porin activity"/>
    <property type="evidence" value="ECO:0007669"/>
    <property type="project" value="UniProtKB-KW"/>
</dbReference>
<proteinExistence type="predicted"/>
<keyword evidence="8" id="KW-0472">Membrane</keyword>
<keyword evidence="2" id="KW-0813">Transport</keyword>
<organism evidence="13 14">
    <name type="scientific">Nicoletella semolina</name>
    <dbReference type="NCBI Taxonomy" id="271160"/>
    <lineage>
        <taxon>Bacteria</taxon>
        <taxon>Pseudomonadati</taxon>
        <taxon>Pseudomonadota</taxon>
        <taxon>Gammaproteobacteria</taxon>
        <taxon>Pasteurellales</taxon>
        <taxon>Pasteurellaceae</taxon>
        <taxon>Nicoletella</taxon>
    </lineage>
</organism>
<keyword evidence="14" id="KW-1185">Reference proteome</keyword>
<dbReference type="EMBL" id="SLXJ01000005">
    <property type="protein sequence ID" value="TCP17581.1"/>
    <property type="molecule type" value="Genomic_DNA"/>
</dbReference>
<keyword evidence="9" id="KW-0998">Cell outer membrane</keyword>
<evidence type="ECO:0000256" key="5">
    <source>
        <dbReference type="ARBA" id="ARBA00022729"/>
    </source>
</evidence>
<evidence type="ECO:0000256" key="7">
    <source>
        <dbReference type="ARBA" id="ARBA00023114"/>
    </source>
</evidence>
<evidence type="ECO:0000256" key="11">
    <source>
        <dbReference type="SAM" id="SignalP"/>
    </source>
</evidence>
<evidence type="ECO:0000256" key="1">
    <source>
        <dbReference type="ARBA" id="ARBA00004571"/>
    </source>
</evidence>
<evidence type="ECO:0000256" key="2">
    <source>
        <dbReference type="ARBA" id="ARBA00022448"/>
    </source>
</evidence>
<evidence type="ECO:0000256" key="4">
    <source>
        <dbReference type="ARBA" id="ARBA00022692"/>
    </source>
</evidence>
<protein>
    <submittedName>
        <fullName evidence="13">Putative porin</fullName>
    </submittedName>
</protein>
<comment type="subcellular location">
    <subcellularLocation>
        <location evidence="1">Cell outer membrane</location>
        <topology evidence="1">Multi-pass membrane protein</topology>
    </subcellularLocation>
</comment>
<dbReference type="InterPro" id="IPR033900">
    <property type="entry name" value="Gram_neg_porin_domain"/>
</dbReference>
<evidence type="ECO:0000313" key="13">
    <source>
        <dbReference type="EMBL" id="TCP17581.1"/>
    </source>
</evidence>
<accession>A0A4R2N996</accession>
<evidence type="ECO:0000256" key="6">
    <source>
        <dbReference type="ARBA" id="ARBA00023065"/>
    </source>
</evidence>
<reference evidence="13 14" key="1">
    <citation type="submission" date="2019-03" db="EMBL/GenBank/DDBJ databases">
        <title>Genomic Encyclopedia of Type Strains, Phase IV (KMG-IV): sequencing the most valuable type-strain genomes for metagenomic binning, comparative biology and taxonomic classification.</title>
        <authorList>
            <person name="Goeker M."/>
        </authorList>
    </citation>
    <scope>NUCLEOTIDE SEQUENCE [LARGE SCALE GENOMIC DNA]</scope>
    <source>
        <strain evidence="13 14">DSM 16380</strain>
    </source>
</reference>
<feature type="chain" id="PRO_5020215436" evidence="11">
    <location>
        <begin position="20"/>
        <end position="355"/>
    </location>
</feature>
<sequence>MKKTLVALAVTAFAASASAVTLYEKDGTEVKFDGSVRLLLSKSSETEGRKTTDKHSTLKNDGSRVGVSVNQKLDNGLYALARAELRLNNAANDAHGFGGVKAHRAYVGLGKKELGQVTFGNQVTAADGVGQASFANAFGVDSSALTTSGASVLRYEYKGVEGLKLGASYSFAADRTKNEVTVGKVQNGYALGGSYEFDGFTVAAGYSRDNFKTGQFKEKEDGVEKAYVTGKKYYKEGFQVGLAKEIDKLTLAFNTGTQVVVGKNGNSKETLVFLTPSVKLAVTDKVSVYADYDYSRKTEKGSLDKTKTHGVAVGSSYKLHKNVFTFVEGSLSREKTGQQDKKIARNIGAGVRVSW</sequence>
<feature type="domain" description="Porin" evidence="12">
    <location>
        <begin position="7"/>
        <end position="333"/>
    </location>
</feature>
<evidence type="ECO:0000256" key="10">
    <source>
        <dbReference type="SAM" id="MobiDB-lite"/>
    </source>
</evidence>
<dbReference type="Proteomes" id="UP000295537">
    <property type="component" value="Unassembled WGS sequence"/>
</dbReference>
<evidence type="ECO:0000259" key="12">
    <source>
        <dbReference type="Pfam" id="PF13609"/>
    </source>
</evidence>
<feature type="region of interest" description="Disordered" evidence="10">
    <location>
        <begin position="43"/>
        <end position="63"/>
    </location>
</feature>
<dbReference type="InterPro" id="IPR023614">
    <property type="entry name" value="Porin_dom_sf"/>
</dbReference>
<keyword evidence="7" id="KW-0626">Porin</keyword>
<dbReference type="GO" id="GO:0009279">
    <property type="term" value="C:cell outer membrane"/>
    <property type="evidence" value="ECO:0007669"/>
    <property type="project" value="UniProtKB-SubCell"/>
</dbReference>
<gene>
    <name evidence="13" type="ORF">EV693_10545</name>
</gene>
<dbReference type="Gene3D" id="2.40.160.10">
    <property type="entry name" value="Porin"/>
    <property type="match status" value="1"/>
</dbReference>
<keyword evidence="4" id="KW-0812">Transmembrane</keyword>
<evidence type="ECO:0000313" key="14">
    <source>
        <dbReference type="Proteomes" id="UP000295537"/>
    </source>
</evidence>
<feature type="compositionally biased region" description="Basic and acidic residues" evidence="10">
    <location>
        <begin position="44"/>
        <end position="62"/>
    </location>
</feature>
<evidence type="ECO:0000256" key="3">
    <source>
        <dbReference type="ARBA" id="ARBA00022452"/>
    </source>
</evidence>
<name>A0A4R2N996_9PAST</name>
<evidence type="ECO:0000256" key="9">
    <source>
        <dbReference type="ARBA" id="ARBA00023237"/>
    </source>
</evidence>
<dbReference type="RefSeq" id="WP_132501182.1">
    <property type="nucleotide sequence ID" value="NZ_LVXA01000001.1"/>
</dbReference>
<dbReference type="CDD" id="cd00342">
    <property type="entry name" value="gram_neg_porins"/>
    <property type="match status" value="1"/>
</dbReference>
<evidence type="ECO:0000256" key="8">
    <source>
        <dbReference type="ARBA" id="ARBA00023136"/>
    </source>
</evidence>
<dbReference type="GO" id="GO:0006811">
    <property type="term" value="P:monoatomic ion transport"/>
    <property type="evidence" value="ECO:0007669"/>
    <property type="project" value="UniProtKB-KW"/>
</dbReference>
<feature type="signal peptide" evidence="11">
    <location>
        <begin position="1"/>
        <end position="19"/>
    </location>
</feature>
<dbReference type="AlphaFoldDB" id="A0A4R2N996"/>
<dbReference type="OrthoDB" id="5689851at2"/>